<dbReference type="KEGG" id="gtr:GLOTRDRAFT_96982"/>
<dbReference type="OMA" id="GWIRFMK"/>
<dbReference type="SUPFAM" id="SSF51197">
    <property type="entry name" value="Clavaminate synthase-like"/>
    <property type="match status" value="1"/>
</dbReference>
<protein>
    <submittedName>
        <fullName evidence="3">Clavaminate synthase-like protein</fullName>
    </submittedName>
</protein>
<evidence type="ECO:0000259" key="2">
    <source>
        <dbReference type="Pfam" id="PF14226"/>
    </source>
</evidence>
<dbReference type="InterPro" id="IPR027443">
    <property type="entry name" value="IPNS-like_sf"/>
</dbReference>
<feature type="domain" description="Non-haem dioxygenase N-terminal" evidence="2">
    <location>
        <begin position="29"/>
        <end position="136"/>
    </location>
</feature>
<sequence length="366" mass="41668">MPSLTLPPVEPYAPAPLPTEELDYADLAVIDLSKAATAEGRAELAPLARDAMRTKGFLYVINHGYSPAQTKRMFDIANVPFEHVSDDEKKVYAGNIKATGTYLGYKLRKYWHIDNGVRDQIEHYNIDPDVNRKSHPEALRPLLPEIEAWIKHCHLNVIHPLLRLLAIGLEMPEDTLVNMSRYEVPGESFLRFMKYYPRNEHDEAKTKNVWLKGHTDLNCLTVLWSQPVAALQILSPNGRWQFVKHMENGLVINLGDVLEFISGGFYKATIHRVVQPPPSQRGYTRLGVFYFAMLDNDVMLEPMEEESPVIQREGVKLDGRIERGKAPTMDMYRRTRISAYGQTEVKKGENGVDTEVLSGVLVKHYN</sequence>
<dbReference type="GeneID" id="19309926"/>
<dbReference type="OrthoDB" id="406156at2759"/>
<dbReference type="RefSeq" id="XP_007871030.1">
    <property type="nucleotide sequence ID" value="XM_007872839.1"/>
</dbReference>
<dbReference type="InterPro" id="IPR044861">
    <property type="entry name" value="IPNS-like_FE2OG_OXY"/>
</dbReference>
<reference evidence="3 4" key="1">
    <citation type="journal article" date="2012" name="Science">
        <title>The Paleozoic origin of enzymatic lignin decomposition reconstructed from 31 fungal genomes.</title>
        <authorList>
            <person name="Floudas D."/>
            <person name="Binder M."/>
            <person name="Riley R."/>
            <person name="Barry K."/>
            <person name="Blanchette R.A."/>
            <person name="Henrissat B."/>
            <person name="Martinez A.T."/>
            <person name="Otillar R."/>
            <person name="Spatafora J.W."/>
            <person name="Yadav J.S."/>
            <person name="Aerts A."/>
            <person name="Benoit I."/>
            <person name="Boyd A."/>
            <person name="Carlson A."/>
            <person name="Copeland A."/>
            <person name="Coutinho P.M."/>
            <person name="de Vries R.P."/>
            <person name="Ferreira P."/>
            <person name="Findley K."/>
            <person name="Foster B."/>
            <person name="Gaskell J."/>
            <person name="Glotzer D."/>
            <person name="Gorecki P."/>
            <person name="Heitman J."/>
            <person name="Hesse C."/>
            <person name="Hori C."/>
            <person name="Igarashi K."/>
            <person name="Jurgens J.A."/>
            <person name="Kallen N."/>
            <person name="Kersten P."/>
            <person name="Kohler A."/>
            <person name="Kuees U."/>
            <person name="Kumar T.K.A."/>
            <person name="Kuo A."/>
            <person name="LaButti K."/>
            <person name="Larrondo L.F."/>
            <person name="Lindquist E."/>
            <person name="Ling A."/>
            <person name="Lombard V."/>
            <person name="Lucas S."/>
            <person name="Lundell T."/>
            <person name="Martin R."/>
            <person name="McLaughlin D.J."/>
            <person name="Morgenstern I."/>
            <person name="Morin E."/>
            <person name="Murat C."/>
            <person name="Nagy L.G."/>
            <person name="Nolan M."/>
            <person name="Ohm R.A."/>
            <person name="Patyshakuliyeva A."/>
            <person name="Rokas A."/>
            <person name="Ruiz-Duenas F.J."/>
            <person name="Sabat G."/>
            <person name="Salamov A."/>
            <person name="Samejima M."/>
            <person name="Schmutz J."/>
            <person name="Slot J.C."/>
            <person name="St John F."/>
            <person name="Stenlid J."/>
            <person name="Sun H."/>
            <person name="Sun S."/>
            <person name="Syed K."/>
            <person name="Tsang A."/>
            <person name="Wiebenga A."/>
            <person name="Young D."/>
            <person name="Pisabarro A."/>
            <person name="Eastwood D.C."/>
            <person name="Martin F."/>
            <person name="Cullen D."/>
            <person name="Grigoriev I.V."/>
            <person name="Hibbett D.S."/>
        </authorList>
    </citation>
    <scope>NUCLEOTIDE SEQUENCE [LARGE SCALE GENOMIC DNA]</scope>
    <source>
        <strain evidence="3 4">ATCC 11539</strain>
    </source>
</reference>
<dbReference type="Gene3D" id="2.60.120.330">
    <property type="entry name" value="B-lactam Antibiotic, Isopenicillin N Synthase, Chain"/>
    <property type="match status" value="1"/>
</dbReference>
<organism evidence="3 4">
    <name type="scientific">Gloeophyllum trabeum (strain ATCC 11539 / FP-39264 / Madison 617)</name>
    <name type="common">Brown rot fungus</name>
    <dbReference type="NCBI Taxonomy" id="670483"/>
    <lineage>
        <taxon>Eukaryota</taxon>
        <taxon>Fungi</taxon>
        <taxon>Dikarya</taxon>
        <taxon>Basidiomycota</taxon>
        <taxon>Agaricomycotina</taxon>
        <taxon>Agaricomycetes</taxon>
        <taxon>Gloeophyllales</taxon>
        <taxon>Gloeophyllaceae</taxon>
        <taxon>Gloeophyllum</taxon>
    </lineage>
</organism>
<dbReference type="Pfam" id="PF03171">
    <property type="entry name" value="2OG-FeII_Oxy"/>
    <property type="match status" value="1"/>
</dbReference>
<evidence type="ECO:0000313" key="4">
    <source>
        <dbReference type="Proteomes" id="UP000030669"/>
    </source>
</evidence>
<dbReference type="PRINTS" id="PR00682">
    <property type="entry name" value="IPNSYNTHASE"/>
</dbReference>
<dbReference type="HOGENOM" id="CLU_010119_10_0_1"/>
<dbReference type="InterPro" id="IPR026992">
    <property type="entry name" value="DIOX_N"/>
</dbReference>
<name>S7PRR7_GLOTA</name>
<gene>
    <name evidence="3" type="ORF">GLOTRDRAFT_96982</name>
</gene>
<accession>S7PRR7</accession>
<proteinExistence type="predicted"/>
<evidence type="ECO:0000259" key="1">
    <source>
        <dbReference type="Pfam" id="PF03171"/>
    </source>
</evidence>
<dbReference type="Proteomes" id="UP000030669">
    <property type="component" value="Unassembled WGS sequence"/>
</dbReference>
<feature type="domain" description="Isopenicillin N synthase-like Fe(2+) 2OG dioxygenase" evidence="1">
    <location>
        <begin position="192"/>
        <end position="280"/>
    </location>
</feature>
<keyword evidence="4" id="KW-1185">Reference proteome</keyword>
<dbReference type="AlphaFoldDB" id="S7PRR7"/>
<dbReference type="PANTHER" id="PTHR47990">
    <property type="entry name" value="2-OXOGLUTARATE (2OG) AND FE(II)-DEPENDENT OXYGENASE SUPERFAMILY PROTEIN-RELATED"/>
    <property type="match status" value="1"/>
</dbReference>
<dbReference type="InterPro" id="IPR050231">
    <property type="entry name" value="Iron_ascorbate_oxido_reductase"/>
</dbReference>
<dbReference type="eggNOG" id="KOG0143">
    <property type="taxonomic scope" value="Eukaryota"/>
</dbReference>
<dbReference type="Pfam" id="PF14226">
    <property type="entry name" value="DIOX_N"/>
    <property type="match status" value="1"/>
</dbReference>
<dbReference type="EMBL" id="KB469315">
    <property type="protein sequence ID" value="EPQ50491.1"/>
    <property type="molecule type" value="Genomic_DNA"/>
</dbReference>
<evidence type="ECO:0000313" key="3">
    <source>
        <dbReference type="EMBL" id="EPQ50491.1"/>
    </source>
</evidence>